<dbReference type="SUPFAM" id="SSF46894">
    <property type="entry name" value="C-terminal effector domain of the bipartite response regulators"/>
    <property type="match status" value="1"/>
</dbReference>
<dbReference type="PANTHER" id="PTHR48111">
    <property type="entry name" value="REGULATOR OF RPOS"/>
    <property type="match status" value="1"/>
</dbReference>
<name>A0A1H3SX78_9BACI</name>
<keyword evidence="5" id="KW-0805">Transcription regulation</keyword>
<feature type="domain" description="Response regulatory" evidence="10">
    <location>
        <begin position="4"/>
        <end position="117"/>
    </location>
</feature>
<evidence type="ECO:0000313" key="12">
    <source>
        <dbReference type="EMBL" id="SDZ42297.1"/>
    </source>
</evidence>
<keyword evidence="4" id="KW-0902">Two-component regulatory system</keyword>
<dbReference type="InterPro" id="IPR001867">
    <property type="entry name" value="OmpR/PhoB-type_DNA-bd"/>
</dbReference>
<organism evidence="12 13">
    <name type="scientific">Evansella caseinilytica</name>
    <dbReference type="NCBI Taxonomy" id="1503961"/>
    <lineage>
        <taxon>Bacteria</taxon>
        <taxon>Bacillati</taxon>
        <taxon>Bacillota</taxon>
        <taxon>Bacilli</taxon>
        <taxon>Bacillales</taxon>
        <taxon>Bacillaceae</taxon>
        <taxon>Evansella</taxon>
    </lineage>
</organism>
<evidence type="ECO:0000256" key="2">
    <source>
        <dbReference type="ARBA" id="ARBA00022490"/>
    </source>
</evidence>
<proteinExistence type="predicted"/>
<dbReference type="InterPro" id="IPR016032">
    <property type="entry name" value="Sig_transdc_resp-reg_C-effctor"/>
</dbReference>
<dbReference type="STRING" id="1503961.SAMN05421736_11292"/>
<sequence length="257" mass="29911">MEMNIFVVEDDDAVFTALKTGLESWSFKVTGPDRFDEVMRLFTEQQSQLVIMDVVLPKFDGFYWCREIRAVSEVPIIFLSSRDHPMDMVMAMNMGADDYIQKPFHTEVLHSKIQAILRRTYAYGKDKSNIIEWNGALIDIQRGVIRKEVDLTKNEFFMLTVLVESNNIIISRHGLMRKLWEDEQFVNDNTLTANITRLRQKLEEIALSEAIVTKKGLGYMAISFRRTPHVYPIHHIKKKLGSFVCFLARCDQFVDYA</sequence>
<dbReference type="GO" id="GO:0006355">
    <property type="term" value="P:regulation of DNA-templated transcription"/>
    <property type="evidence" value="ECO:0007669"/>
    <property type="project" value="InterPro"/>
</dbReference>
<comment type="subcellular location">
    <subcellularLocation>
        <location evidence="1">Cytoplasm</location>
    </subcellularLocation>
</comment>
<dbReference type="InterPro" id="IPR011006">
    <property type="entry name" value="CheY-like_superfamily"/>
</dbReference>
<dbReference type="Pfam" id="PF00072">
    <property type="entry name" value="Response_reg"/>
    <property type="match status" value="1"/>
</dbReference>
<dbReference type="Proteomes" id="UP000198935">
    <property type="component" value="Unassembled WGS sequence"/>
</dbReference>
<dbReference type="PROSITE" id="PS51755">
    <property type="entry name" value="OMPR_PHOB"/>
    <property type="match status" value="1"/>
</dbReference>
<evidence type="ECO:0000259" key="10">
    <source>
        <dbReference type="PROSITE" id="PS50110"/>
    </source>
</evidence>
<dbReference type="InterPro" id="IPR001789">
    <property type="entry name" value="Sig_transdc_resp-reg_receiver"/>
</dbReference>
<dbReference type="Gene3D" id="1.10.10.10">
    <property type="entry name" value="Winged helix-like DNA-binding domain superfamily/Winged helix DNA-binding domain"/>
    <property type="match status" value="1"/>
</dbReference>
<evidence type="ECO:0000259" key="11">
    <source>
        <dbReference type="PROSITE" id="PS51755"/>
    </source>
</evidence>
<evidence type="ECO:0000256" key="5">
    <source>
        <dbReference type="ARBA" id="ARBA00023015"/>
    </source>
</evidence>
<feature type="DNA-binding region" description="OmpR/PhoB-type" evidence="9">
    <location>
        <begin position="118"/>
        <end position="223"/>
    </location>
</feature>
<dbReference type="SUPFAM" id="SSF52172">
    <property type="entry name" value="CheY-like"/>
    <property type="match status" value="1"/>
</dbReference>
<dbReference type="CDD" id="cd00383">
    <property type="entry name" value="trans_reg_C"/>
    <property type="match status" value="1"/>
</dbReference>
<dbReference type="Gene3D" id="3.40.50.2300">
    <property type="match status" value="1"/>
</dbReference>
<dbReference type="PANTHER" id="PTHR48111:SF27">
    <property type="entry name" value="SENSORY TRANSDUCTION PROTEIN BCER"/>
    <property type="match status" value="1"/>
</dbReference>
<dbReference type="InterPro" id="IPR036388">
    <property type="entry name" value="WH-like_DNA-bd_sf"/>
</dbReference>
<feature type="modified residue" description="4-aspartylphosphate" evidence="8">
    <location>
        <position position="53"/>
    </location>
</feature>
<evidence type="ECO:0000256" key="4">
    <source>
        <dbReference type="ARBA" id="ARBA00023012"/>
    </source>
</evidence>
<protein>
    <submittedName>
        <fullName evidence="12">Two-component system, OmpR family, bacitracin resistance response regulator BceR</fullName>
    </submittedName>
</protein>
<keyword evidence="13" id="KW-1185">Reference proteome</keyword>
<evidence type="ECO:0000256" key="1">
    <source>
        <dbReference type="ARBA" id="ARBA00004496"/>
    </source>
</evidence>
<keyword evidence="7" id="KW-0804">Transcription</keyword>
<evidence type="ECO:0000313" key="13">
    <source>
        <dbReference type="Proteomes" id="UP000198935"/>
    </source>
</evidence>
<evidence type="ECO:0000256" key="3">
    <source>
        <dbReference type="ARBA" id="ARBA00022553"/>
    </source>
</evidence>
<feature type="domain" description="OmpR/PhoB-type" evidence="11">
    <location>
        <begin position="118"/>
        <end position="223"/>
    </location>
</feature>
<dbReference type="GO" id="GO:0032993">
    <property type="term" value="C:protein-DNA complex"/>
    <property type="evidence" value="ECO:0007669"/>
    <property type="project" value="TreeGrafter"/>
</dbReference>
<evidence type="ECO:0000256" key="9">
    <source>
        <dbReference type="PROSITE-ProRule" id="PRU01091"/>
    </source>
</evidence>
<evidence type="ECO:0000256" key="7">
    <source>
        <dbReference type="ARBA" id="ARBA00023163"/>
    </source>
</evidence>
<dbReference type="GO" id="GO:0005829">
    <property type="term" value="C:cytosol"/>
    <property type="evidence" value="ECO:0007669"/>
    <property type="project" value="TreeGrafter"/>
</dbReference>
<dbReference type="AlphaFoldDB" id="A0A1H3SX78"/>
<evidence type="ECO:0000256" key="8">
    <source>
        <dbReference type="PROSITE-ProRule" id="PRU00169"/>
    </source>
</evidence>
<dbReference type="SMART" id="SM00862">
    <property type="entry name" value="Trans_reg_C"/>
    <property type="match status" value="1"/>
</dbReference>
<keyword evidence="2" id="KW-0963">Cytoplasm</keyword>
<dbReference type="GO" id="GO:0000156">
    <property type="term" value="F:phosphorelay response regulator activity"/>
    <property type="evidence" value="ECO:0007669"/>
    <property type="project" value="TreeGrafter"/>
</dbReference>
<keyword evidence="3 8" id="KW-0597">Phosphoprotein</keyword>
<evidence type="ECO:0000256" key="6">
    <source>
        <dbReference type="ARBA" id="ARBA00023125"/>
    </source>
</evidence>
<accession>A0A1H3SX78</accession>
<dbReference type="InterPro" id="IPR039420">
    <property type="entry name" value="WalR-like"/>
</dbReference>
<reference evidence="13" key="1">
    <citation type="submission" date="2016-10" db="EMBL/GenBank/DDBJ databases">
        <authorList>
            <person name="Varghese N."/>
            <person name="Submissions S."/>
        </authorList>
    </citation>
    <scope>NUCLEOTIDE SEQUENCE [LARGE SCALE GENOMIC DNA]</scope>
    <source>
        <strain evidence="13">SP</strain>
    </source>
</reference>
<dbReference type="GO" id="GO:0000976">
    <property type="term" value="F:transcription cis-regulatory region binding"/>
    <property type="evidence" value="ECO:0007669"/>
    <property type="project" value="TreeGrafter"/>
</dbReference>
<dbReference type="EMBL" id="FNPI01000012">
    <property type="protein sequence ID" value="SDZ42297.1"/>
    <property type="molecule type" value="Genomic_DNA"/>
</dbReference>
<gene>
    <name evidence="12" type="ORF">SAMN05421736_11292</name>
</gene>
<dbReference type="Pfam" id="PF00486">
    <property type="entry name" value="Trans_reg_C"/>
    <property type="match status" value="1"/>
</dbReference>
<dbReference type="PROSITE" id="PS50110">
    <property type="entry name" value="RESPONSE_REGULATORY"/>
    <property type="match status" value="1"/>
</dbReference>
<dbReference type="SMART" id="SM00448">
    <property type="entry name" value="REC"/>
    <property type="match status" value="1"/>
</dbReference>
<keyword evidence="6 9" id="KW-0238">DNA-binding</keyword>